<reference evidence="3" key="1">
    <citation type="submission" date="2018-06" db="EMBL/GenBank/DDBJ databases">
        <title>Genome assembly of Danube salmon.</title>
        <authorList>
            <person name="Macqueen D.J."/>
            <person name="Gundappa M.K."/>
        </authorList>
    </citation>
    <scope>NUCLEOTIDE SEQUENCE [LARGE SCALE GENOMIC DNA]</scope>
</reference>
<accession>A0A4W5LD58</accession>
<reference evidence="2" key="3">
    <citation type="submission" date="2025-09" db="UniProtKB">
        <authorList>
            <consortium name="Ensembl"/>
        </authorList>
    </citation>
    <scope>IDENTIFICATION</scope>
</reference>
<feature type="compositionally biased region" description="Acidic residues" evidence="1">
    <location>
        <begin position="77"/>
        <end position="103"/>
    </location>
</feature>
<sequence>MEDSSFSLASRSRSVSPLRSNHHNALFIGLSTSQFDANNPKMLRTCSLPDLSRLFSSLQEAGGVNGAIAPDDNNNLEIEDMEKEEAKEDEQSEKEDVYQDDDLRELRASMERLLQAERSKEEERGDEDDERGSGLTAALQRKR</sequence>
<dbReference type="AlphaFoldDB" id="A0A4W5LD58"/>
<evidence type="ECO:0000256" key="1">
    <source>
        <dbReference type="SAM" id="MobiDB-lite"/>
    </source>
</evidence>
<dbReference type="GeneTree" id="ENSGT00940000158460"/>
<name>A0A4W5LD58_9TELE</name>
<proteinExistence type="predicted"/>
<feature type="region of interest" description="Disordered" evidence="1">
    <location>
        <begin position="63"/>
        <end position="143"/>
    </location>
</feature>
<evidence type="ECO:0000313" key="3">
    <source>
        <dbReference type="Proteomes" id="UP000314982"/>
    </source>
</evidence>
<keyword evidence="3" id="KW-1185">Reference proteome</keyword>
<dbReference type="STRING" id="62062.ENSHHUP00000023659"/>
<evidence type="ECO:0000313" key="2">
    <source>
        <dbReference type="Ensembl" id="ENSHHUP00000023659.1"/>
    </source>
</evidence>
<dbReference type="Ensembl" id="ENSHHUT00000024551.1">
    <property type="protein sequence ID" value="ENSHHUP00000023659.1"/>
    <property type="gene ID" value="ENSHHUG00000014852.1"/>
</dbReference>
<protein>
    <submittedName>
        <fullName evidence="2">Uncharacterized protein</fullName>
    </submittedName>
</protein>
<organism evidence="2 3">
    <name type="scientific">Hucho hucho</name>
    <name type="common">huchen</name>
    <dbReference type="NCBI Taxonomy" id="62062"/>
    <lineage>
        <taxon>Eukaryota</taxon>
        <taxon>Metazoa</taxon>
        <taxon>Chordata</taxon>
        <taxon>Craniata</taxon>
        <taxon>Vertebrata</taxon>
        <taxon>Euteleostomi</taxon>
        <taxon>Actinopterygii</taxon>
        <taxon>Neopterygii</taxon>
        <taxon>Teleostei</taxon>
        <taxon>Protacanthopterygii</taxon>
        <taxon>Salmoniformes</taxon>
        <taxon>Salmonidae</taxon>
        <taxon>Salmoninae</taxon>
        <taxon>Hucho</taxon>
    </lineage>
</organism>
<feature type="compositionally biased region" description="Basic and acidic residues" evidence="1">
    <location>
        <begin position="104"/>
        <end position="123"/>
    </location>
</feature>
<dbReference type="Proteomes" id="UP000314982">
    <property type="component" value="Unassembled WGS sequence"/>
</dbReference>
<reference evidence="2" key="2">
    <citation type="submission" date="2025-08" db="UniProtKB">
        <authorList>
            <consortium name="Ensembl"/>
        </authorList>
    </citation>
    <scope>IDENTIFICATION</scope>
</reference>